<dbReference type="AlphaFoldDB" id="A0A8J8NWS4"/>
<dbReference type="Proteomes" id="UP000785679">
    <property type="component" value="Unassembled WGS sequence"/>
</dbReference>
<evidence type="ECO:0000313" key="3">
    <source>
        <dbReference type="Proteomes" id="UP000785679"/>
    </source>
</evidence>
<feature type="region of interest" description="Disordered" evidence="1">
    <location>
        <begin position="371"/>
        <end position="392"/>
    </location>
</feature>
<comment type="caution">
    <text evidence="2">The sequence shown here is derived from an EMBL/GenBank/DDBJ whole genome shotgun (WGS) entry which is preliminary data.</text>
</comment>
<gene>
    <name evidence="2" type="ORF">FGO68_gene12820</name>
</gene>
<protein>
    <submittedName>
        <fullName evidence="2">Uncharacterized protein</fullName>
    </submittedName>
</protein>
<proteinExistence type="predicted"/>
<dbReference type="EMBL" id="RRYP01004238">
    <property type="protein sequence ID" value="TNV83037.1"/>
    <property type="molecule type" value="Genomic_DNA"/>
</dbReference>
<accession>A0A8J8NWS4</accession>
<evidence type="ECO:0000256" key="1">
    <source>
        <dbReference type="SAM" id="MobiDB-lite"/>
    </source>
</evidence>
<sequence length="392" mass="45082">MIHPDANRLGGCDIKQHNATTTFQDIKSAAEDQISRVEQRLLINDYKERDSLSHKSPTSVLSATRNSRALSNFNSITQQWEAYKLRAKSQLGRDKTSILTHSEQYRNKNELDEVLDRGLSLKDKYRGERGWKLLLRFDENRKGEVLEWREDVGNVFSLISAQCKDDRWKPIELIRRSEAFDSSSRQWLGDESPNIINSDRKQSLVLHTGEDNELRLSLHKAEHNSVSFSQQHTHQPSKTAFSFFKKQNADLPSSLAKHPLVQQRYKDKQERLQEVMPTLQDDKILAELFVEGRNVLDIEKQALRRSAELRQQQLQNQKHQASASNGFRTRVLQAMFGRGGSQHHQQTTFAATIKKLVPSKVHPVDELVCETERDEQSSNQSSIMIQDGNLMG</sequence>
<reference evidence="2" key="1">
    <citation type="submission" date="2019-06" db="EMBL/GenBank/DDBJ databases">
        <authorList>
            <person name="Zheng W."/>
        </authorList>
    </citation>
    <scope>NUCLEOTIDE SEQUENCE</scope>
    <source>
        <strain evidence="2">QDHG01</strain>
    </source>
</reference>
<name>A0A8J8NWS4_HALGN</name>
<keyword evidence="3" id="KW-1185">Reference proteome</keyword>
<organism evidence="2 3">
    <name type="scientific">Halteria grandinella</name>
    <dbReference type="NCBI Taxonomy" id="5974"/>
    <lineage>
        <taxon>Eukaryota</taxon>
        <taxon>Sar</taxon>
        <taxon>Alveolata</taxon>
        <taxon>Ciliophora</taxon>
        <taxon>Intramacronucleata</taxon>
        <taxon>Spirotrichea</taxon>
        <taxon>Stichotrichia</taxon>
        <taxon>Sporadotrichida</taxon>
        <taxon>Halteriidae</taxon>
        <taxon>Halteria</taxon>
    </lineage>
</organism>
<evidence type="ECO:0000313" key="2">
    <source>
        <dbReference type="EMBL" id="TNV83037.1"/>
    </source>
</evidence>